<comment type="caution">
    <text evidence="3">The sequence shown here is derived from an EMBL/GenBank/DDBJ whole genome shotgun (WGS) entry which is preliminary data.</text>
</comment>
<keyword evidence="2" id="KW-0548">Nucleotidyltransferase</keyword>
<dbReference type="GeneID" id="78294967"/>
<evidence type="ECO:0000313" key="3">
    <source>
        <dbReference type="EMBL" id="PVY42744.1"/>
    </source>
</evidence>
<keyword evidence="1" id="KW-1133">Transmembrane helix</keyword>
<keyword evidence="1" id="KW-0812">Transmembrane</keyword>
<protein>
    <submittedName>
        <fullName evidence="3">Dolichol kinase</fullName>
    </submittedName>
    <submittedName>
        <fullName evidence="2">Phosphatidate cytidylyltransferase</fullName>
    </submittedName>
</protein>
<organism evidence="3 4">
    <name type="scientific">Victivallis vadensis</name>
    <dbReference type="NCBI Taxonomy" id="172901"/>
    <lineage>
        <taxon>Bacteria</taxon>
        <taxon>Pseudomonadati</taxon>
        <taxon>Lentisphaerota</taxon>
        <taxon>Lentisphaeria</taxon>
        <taxon>Victivallales</taxon>
        <taxon>Victivallaceae</taxon>
        <taxon>Victivallis</taxon>
    </lineage>
</organism>
<evidence type="ECO:0000313" key="5">
    <source>
        <dbReference type="Proteomes" id="UP000576225"/>
    </source>
</evidence>
<evidence type="ECO:0000313" key="2">
    <source>
        <dbReference type="EMBL" id="NMD86869.1"/>
    </source>
</evidence>
<feature type="transmembrane region" description="Helical" evidence="1">
    <location>
        <begin position="113"/>
        <end position="133"/>
    </location>
</feature>
<evidence type="ECO:0000313" key="4">
    <source>
        <dbReference type="Proteomes" id="UP000245959"/>
    </source>
</evidence>
<dbReference type="EMBL" id="QEKH01000010">
    <property type="protein sequence ID" value="PVY42744.1"/>
    <property type="molecule type" value="Genomic_DNA"/>
</dbReference>
<dbReference type="GO" id="GO:0016779">
    <property type="term" value="F:nucleotidyltransferase activity"/>
    <property type="evidence" value="ECO:0007669"/>
    <property type="project" value="UniProtKB-KW"/>
</dbReference>
<keyword evidence="3" id="KW-0418">Kinase</keyword>
<dbReference type="AlphaFoldDB" id="A0A2U1B228"/>
<dbReference type="InterPro" id="IPR037997">
    <property type="entry name" value="Dgk1-like"/>
</dbReference>
<dbReference type="Proteomes" id="UP000576225">
    <property type="component" value="Unassembled WGS sequence"/>
</dbReference>
<name>A0A2U1B228_9BACT</name>
<keyword evidence="2" id="KW-0808">Transferase</keyword>
<reference evidence="3 4" key="1">
    <citation type="submission" date="2018-04" db="EMBL/GenBank/DDBJ databases">
        <title>Genomic Encyclopedia of Type Strains, Phase IV (KMG-IV): sequencing the most valuable type-strain genomes for metagenomic binning, comparative biology and taxonomic classification.</title>
        <authorList>
            <person name="Goeker M."/>
        </authorList>
    </citation>
    <scope>NUCLEOTIDE SEQUENCE [LARGE SCALE GENOMIC DNA]</scope>
    <source>
        <strain evidence="3 4">DSM 14823</strain>
    </source>
</reference>
<proteinExistence type="predicted"/>
<dbReference type="RefSeq" id="WP_116883657.1">
    <property type="nucleotide sequence ID" value="NZ_CAJKCJ010000009.1"/>
</dbReference>
<evidence type="ECO:0000256" key="1">
    <source>
        <dbReference type="SAM" id="Phobius"/>
    </source>
</evidence>
<feature type="transmembrane region" description="Helical" evidence="1">
    <location>
        <begin position="86"/>
        <end position="107"/>
    </location>
</feature>
<accession>A0A2U1B228</accession>
<gene>
    <name evidence="3" type="ORF">C8D82_11052</name>
    <name evidence="2" type="ORF">HF882_09760</name>
</gene>
<dbReference type="GO" id="GO:0004143">
    <property type="term" value="F:ATP-dependent diacylglycerol kinase activity"/>
    <property type="evidence" value="ECO:0007669"/>
    <property type="project" value="InterPro"/>
</dbReference>
<keyword evidence="1" id="KW-0472">Membrane</keyword>
<dbReference type="PANTHER" id="PTHR31303">
    <property type="entry name" value="CTP-DEPENDENT DIACYLGLYCEROL KINASE 1"/>
    <property type="match status" value="1"/>
</dbReference>
<dbReference type="PANTHER" id="PTHR31303:SF1">
    <property type="entry name" value="CTP-DEPENDENT DIACYLGLYCEROL KINASE 1"/>
    <property type="match status" value="1"/>
</dbReference>
<reference evidence="2 5" key="2">
    <citation type="submission" date="2020-04" db="EMBL/GenBank/DDBJ databases">
        <authorList>
            <person name="Hitch T.C.A."/>
            <person name="Wylensek D."/>
            <person name="Clavel T."/>
        </authorList>
    </citation>
    <scope>NUCLEOTIDE SEQUENCE [LARGE SCALE GENOMIC DNA]</scope>
    <source>
        <strain evidence="2 5">COR2-253-APC-1A</strain>
    </source>
</reference>
<keyword evidence="4" id="KW-1185">Reference proteome</keyword>
<dbReference type="Proteomes" id="UP000245959">
    <property type="component" value="Unassembled WGS sequence"/>
</dbReference>
<dbReference type="EMBL" id="JABAEW010000015">
    <property type="protein sequence ID" value="NMD86869.1"/>
    <property type="molecule type" value="Genomic_DNA"/>
</dbReference>
<feature type="transmembrane region" description="Helical" evidence="1">
    <location>
        <begin position="145"/>
        <end position="164"/>
    </location>
</feature>
<sequence>MAPDTPHPQITYFEELKRKGIHLSSLWMVVAIILIPDWRITAAIFAVLLVITLLFEHAYACNWPVMAPMYGFFFRKMLRKPPAPGAWIVSGGAYVLAAALLVVILYAPLAAAGALAVMLTGDAAAALVGRRFGRHKAPNNKSYEGVAAFIVVGAVALSILFAVTGAPCKFYFAGYLALFPAAAAELFEKQLRLDDNFSIPLIVGLALQLAFLL</sequence>
<feature type="transmembrane region" description="Helical" evidence="1">
    <location>
        <begin position="26"/>
        <end position="51"/>
    </location>
</feature>